<feature type="compositionally biased region" description="Basic residues" evidence="4">
    <location>
        <begin position="1560"/>
        <end position="1569"/>
    </location>
</feature>
<dbReference type="Pfam" id="PF00550">
    <property type="entry name" value="PP-binding"/>
    <property type="match status" value="3"/>
</dbReference>
<organism evidence="6 7">
    <name type="scientific">Amycolatopsis pigmentata</name>
    <dbReference type="NCBI Taxonomy" id="450801"/>
    <lineage>
        <taxon>Bacteria</taxon>
        <taxon>Bacillati</taxon>
        <taxon>Actinomycetota</taxon>
        <taxon>Actinomycetes</taxon>
        <taxon>Pseudonocardiales</taxon>
        <taxon>Pseudonocardiaceae</taxon>
        <taxon>Amycolatopsis</taxon>
    </lineage>
</organism>
<dbReference type="SUPFAM" id="SSF52777">
    <property type="entry name" value="CoA-dependent acyltransferases"/>
    <property type="match status" value="6"/>
</dbReference>
<dbReference type="Gene3D" id="1.10.1200.10">
    <property type="entry name" value="ACP-like"/>
    <property type="match status" value="3"/>
</dbReference>
<dbReference type="SMART" id="SM00823">
    <property type="entry name" value="PKS_PP"/>
    <property type="match status" value="3"/>
</dbReference>
<evidence type="ECO:0000256" key="1">
    <source>
        <dbReference type="ARBA" id="ARBA00001957"/>
    </source>
</evidence>
<feature type="domain" description="Carrier" evidence="5">
    <location>
        <begin position="448"/>
        <end position="523"/>
    </location>
</feature>
<evidence type="ECO:0000256" key="3">
    <source>
        <dbReference type="ARBA" id="ARBA00022553"/>
    </source>
</evidence>
<evidence type="ECO:0000259" key="5">
    <source>
        <dbReference type="PROSITE" id="PS50075"/>
    </source>
</evidence>
<proteinExistence type="predicted"/>
<dbReference type="InterPro" id="IPR009081">
    <property type="entry name" value="PP-bd_ACP"/>
</dbReference>
<dbReference type="InterPro" id="IPR001242">
    <property type="entry name" value="Condensation_dom"/>
</dbReference>
<feature type="domain" description="Carrier" evidence="5">
    <location>
        <begin position="696"/>
        <end position="771"/>
    </location>
</feature>
<evidence type="ECO:0000313" key="6">
    <source>
        <dbReference type="EMBL" id="MFD2420329.1"/>
    </source>
</evidence>
<dbReference type="PANTHER" id="PTHR45527:SF1">
    <property type="entry name" value="FATTY ACID SYNTHASE"/>
    <property type="match status" value="1"/>
</dbReference>
<dbReference type="InterPro" id="IPR023213">
    <property type="entry name" value="CAT-like_dom_sf"/>
</dbReference>
<evidence type="ECO:0000256" key="2">
    <source>
        <dbReference type="ARBA" id="ARBA00022450"/>
    </source>
</evidence>
<feature type="region of interest" description="Disordered" evidence="4">
    <location>
        <begin position="1552"/>
        <end position="1578"/>
    </location>
</feature>
<dbReference type="InterPro" id="IPR006162">
    <property type="entry name" value="Ppantetheine_attach_site"/>
</dbReference>
<dbReference type="EMBL" id="JBHUKR010000017">
    <property type="protein sequence ID" value="MFD2420329.1"/>
    <property type="molecule type" value="Genomic_DNA"/>
</dbReference>
<sequence length="1578" mass="170480">MTTPPETVPLSPGQAAIWVSWQLDRDHLAHIIPMVLSVRGDLDADRLRTAFRVLGEAHPQLRARISDSGQGPVLDWSDAPHIEVRESVTDDRRDDAVRRAWQVPFDLRTGPLCRVELMYGPDWTVVLVVVHHLVFDGASLLVFLEALTTAYADGELPRSGPEPFLRRLTERQRRLVATAEGDRHRAYWQAALASAADLLPLPTGDEEPRFTVHSEKLPADLAARLRERATELGVSYVTVLLGGYFALLRRHTGGDRVMAFLPYHGRRPDERDRIGYFVNPLPVTADPGGCDTYADLIRQARVRVKEALAHGDLPFPEIMRAAGLTGPQARERTHQTVFQYWNAGLRDGLDVQDAPLVHDGRTARLRLEDIESTAGYRLAVMVRDDSAGTRLVWKDPVGSLGAKVIAEMAADYRAILETIADDPHTSLIAAASTAAVPTSNAPAPRAGAGVHPAVPKMTEVWREVLGIDDIEPVDSFFELGGHSLLAESLVLAVSERFGTKVGIRTLFDFPRLADFTEAVAGPAGVPASGFQRRIWLAERLEAGSGAYHVPLAWRVAGRLDPRALADALAAMVARHEILRTAFVEHDGELLQVIGPPWRPVVEEVDLSTEGDTEAVLTRWLRAAAGRALEPSSGRLLTAALVDTGPDGQVLFLLLHHLICDGESVGLLLRGLDEHYPAAALTPAEAPEEVEPGQLTATGTGTEAVLAEIWSDLLGGAAVRRDDSFFALGGHSMLTVRMVNAVATRLGARIPIRAVYDTADLAELAGVIDAALGRQPEPGAADAPPDVLPATDHQWQIWLAEQVAAGTPYNVCLAWRTGGKLDAALLSEALARLVDGHEILRTRFELRGDRLHQIVGEAWTPVLDQVTDADDWLARAARTPFEPASGRLLRAALADLGPDGMVLMLGLHHLVIDGASVPVLARELSRYYSDAAADRPSAAPGTQYRQVALARAAARGGERERTDLDFWHRRLNGVPSMIEFPAPRAPEPDGIVPVDLPPGALTRLRGTGVTWFTVFAHALSEAVRRWTGTAPPTIAVPVSIRQNGLTDVLGPQLNTVVVRTGAADGGLTAMQGEVLGAIEHAHAPFDDVLARLAPARRPDRVPYCDVMLDMNLRTERRAVLGEAELVPYVTESVLSQVARYGLVLTVAEQDGELSAVLSYPGARVAADDARTVARYLSEEVAAAAVPGRTPAPVPQYREFTAAQAHARSGEGHRADLDYWQERLTGAPAYVGFEDPQADGPDGALAVPVGEDLGPRLRTLHARHGITPFMTVAACLAVEVGAWNGRDDIVVSTRMTNRTRPEYHEVLGPCLNTVVLRSGTGPGLLDVLTSMRAAVLEATEHAEAPFEDVLERLNPPRRAGRTPYADVVLALTTESGDPVLGGCRLTPLDVGAGATGFAGKFGLSAGVTITGDRIRVRLGYRGDRYRPADMTLFAARFGRLLELTADNPDRPVADLIAVLDDLGRPARPAPPHAPASTVAESTTARATEEIIARLWTQVLGIEEIGRQDNFFDRGGTSMTLAKVHSRLSAELDRRVPITWLFEYPTISALAAAISGDTAGPRRPQRQGRRARPAAARSPRS</sequence>
<dbReference type="Gene3D" id="3.30.559.10">
    <property type="entry name" value="Chloramphenicol acetyltransferase-like domain"/>
    <property type="match status" value="3"/>
</dbReference>
<dbReference type="InterPro" id="IPR020806">
    <property type="entry name" value="PKS_PP-bd"/>
</dbReference>
<comment type="cofactor">
    <cofactor evidence="1">
        <name>pantetheine 4'-phosphate</name>
        <dbReference type="ChEBI" id="CHEBI:47942"/>
    </cofactor>
</comment>
<dbReference type="PROSITE" id="PS50075">
    <property type="entry name" value="CARRIER"/>
    <property type="match status" value="3"/>
</dbReference>
<keyword evidence="2" id="KW-0596">Phosphopantetheine</keyword>
<dbReference type="RefSeq" id="WP_378268352.1">
    <property type="nucleotide sequence ID" value="NZ_JBHUKR010000017.1"/>
</dbReference>
<dbReference type="Gene3D" id="3.30.559.30">
    <property type="entry name" value="Nonribosomal peptide synthetase, condensation domain"/>
    <property type="match status" value="3"/>
</dbReference>
<name>A0ABW5G1Q8_9PSEU</name>
<gene>
    <name evidence="6" type="ORF">ACFSXZ_28760</name>
</gene>
<accession>A0ABW5G1Q8</accession>
<dbReference type="Proteomes" id="UP001597417">
    <property type="component" value="Unassembled WGS sequence"/>
</dbReference>
<dbReference type="Pfam" id="PF00668">
    <property type="entry name" value="Condensation"/>
    <property type="match status" value="4"/>
</dbReference>
<reference evidence="7" key="1">
    <citation type="journal article" date="2019" name="Int. J. Syst. Evol. Microbiol.">
        <title>The Global Catalogue of Microorganisms (GCM) 10K type strain sequencing project: providing services to taxonomists for standard genome sequencing and annotation.</title>
        <authorList>
            <consortium name="The Broad Institute Genomics Platform"/>
            <consortium name="The Broad Institute Genome Sequencing Center for Infectious Disease"/>
            <person name="Wu L."/>
            <person name="Ma J."/>
        </authorList>
    </citation>
    <scope>NUCLEOTIDE SEQUENCE [LARGE SCALE GENOMIC DNA]</scope>
    <source>
        <strain evidence="7">CGMCC 4.7645</strain>
    </source>
</reference>
<keyword evidence="7" id="KW-1185">Reference proteome</keyword>
<dbReference type="PROSITE" id="PS00012">
    <property type="entry name" value="PHOSPHOPANTETHEINE"/>
    <property type="match status" value="1"/>
</dbReference>
<protein>
    <submittedName>
        <fullName evidence="6">Condensation domain-containing protein</fullName>
    </submittedName>
</protein>
<dbReference type="InterPro" id="IPR036736">
    <property type="entry name" value="ACP-like_sf"/>
</dbReference>
<dbReference type="PANTHER" id="PTHR45527">
    <property type="entry name" value="NONRIBOSOMAL PEPTIDE SYNTHETASE"/>
    <property type="match status" value="1"/>
</dbReference>
<evidence type="ECO:0000256" key="4">
    <source>
        <dbReference type="SAM" id="MobiDB-lite"/>
    </source>
</evidence>
<comment type="caution">
    <text evidence="6">The sequence shown here is derived from an EMBL/GenBank/DDBJ whole genome shotgun (WGS) entry which is preliminary data.</text>
</comment>
<keyword evidence="3" id="KW-0597">Phosphoprotein</keyword>
<evidence type="ECO:0000313" key="7">
    <source>
        <dbReference type="Proteomes" id="UP001597417"/>
    </source>
</evidence>
<dbReference type="SUPFAM" id="SSF47336">
    <property type="entry name" value="ACP-like"/>
    <property type="match status" value="3"/>
</dbReference>
<feature type="domain" description="Carrier" evidence="5">
    <location>
        <begin position="1480"/>
        <end position="1555"/>
    </location>
</feature>